<evidence type="ECO:0000259" key="11">
    <source>
        <dbReference type="Pfam" id="PF00266"/>
    </source>
</evidence>
<keyword evidence="7" id="KW-0408">Iron</keyword>
<dbReference type="Gene3D" id="3.90.1150.10">
    <property type="entry name" value="Aspartate Aminotransferase, domain 1"/>
    <property type="match status" value="1"/>
</dbReference>
<dbReference type="FunFam" id="3.40.640.10:FF:000084">
    <property type="entry name" value="IscS-like cysteine desulfurase"/>
    <property type="match status" value="1"/>
</dbReference>
<dbReference type="GO" id="GO:0046872">
    <property type="term" value="F:metal ion binding"/>
    <property type="evidence" value="ECO:0007669"/>
    <property type="project" value="UniProtKB-KW"/>
</dbReference>
<evidence type="ECO:0000313" key="13">
    <source>
        <dbReference type="Proteomes" id="UP000500890"/>
    </source>
</evidence>
<proteinExistence type="inferred from homology"/>
<dbReference type="Gene3D" id="1.10.260.50">
    <property type="match status" value="1"/>
</dbReference>
<dbReference type="EC" id="2.8.1.7" evidence="3"/>
<dbReference type="GO" id="GO:0051536">
    <property type="term" value="F:iron-sulfur cluster binding"/>
    <property type="evidence" value="ECO:0007669"/>
    <property type="project" value="UniProtKB-KW"/>
</dbReference>
<keyword evidence="5" id="KW-0479">Metal-binding</keyword>
<dbReference type="KEGG" id="vah:G7081_03365"/>
<organism evidence="12 13">
    <name type="scientific">Vagococcus coleopterorum</name>
    <dbReference type="NCBI Taxonomy" id="2714946"/>
    <lineage>
        <taxon>Bacteria</taxon>
        <taxon>Bacillati</taxon>
        <taxon>Bacillota</taxon>
        <taxon>Bacilli</taxon>
        <taxon>Lactobacillales</taxon>
        <taxon>Enterococcaceae</taxon>
        <taxon>Vagococcus</taxon>
    </lineage>
</organism>
<sequence>MPTIYFDHGGTTPIAPAVIEKMTEVMSHVYGNPSSVHQTGRTAKALLNKARQEIATSINAKEDEIIFTSGGTESDNFAIRQTAKSRQHLGRHLVTSNVEHPAVLDTMKELGKEGFDVTFLDVSETGDITPEQVAKALRPDTILVSLMWTNNETGVQFPIKEISEVLKDHQAYFHTDAVQAFGLETIDVNEVAVDLLSASAHKINGPKGVGMLFQREGVHLPAMQTGGKQETQQRAGTENIPGIVGFAEAVKLLDEATKEQRRQGYQELQTKLTTGLHDAGIEFEINGTSSLKSSHVINLWLKDLPNQQVLMQLDLAGIAISVGSACTAGAVQPSHVLEAMFGQKTERALESIRISFGLGNTDEEVATLVAELVKIKERMTSK</sequence>
<evidence type="ECO:0000256" key="2">
    <source>
        <dbReference type="ARBA" id="ARBA00006490"/>
    </source>
</evidence>
<dbReference type="SUPFAM" id="SSF53383">
    <property type="entry name" value="PLP-dependent transferases"/>
    <property type="match status" value="1"/>
</dbReference>
<dbReference type="InterPro" id="IPR015421">
    <property type="entry name" value="PyrdxlP-dep_Trfase_major"/>
</dbReference>
<feature type="domain" description="Aminotransferase class V" evidence="11">
    <location>
        <begin position="4"/>
        <end position="368"/>
    </location>
</feature>
<dbReference type="Gene3D" id="3.40.640.10">
    <property type="entry name" value="Type I PLP-dependent aspartate aminotransferase-like (Major domain)"/>
    <property type="match status" value="1"/>
</dbReference>
<dbReference type="PIRSF" id="PIRSF005572">
    <property type="entry name" value="NifS"/>
    <property type="match status" value="1"/>
</dbReference>
<dbReference type="AlphaFoldDB" id="A0A6G8AM90"/>
<evidence type="ECO:0000256" key="8">
    <source>
        <dbReference type="ARBA" id="ARBA00023014"/>
    </source>
</evidence>
<reference evidence="12 13" key="1">
    <citation type="submission" date="2020-03" db="EMBL/GenBank/DDBJ databases">
        <title>Vagococcus sp. nov., isolated from beetles.</title>
        <authorList>
            <person name="Hyun D.-W."/>
            <person name="Bae J.-W."/>
        </authorList>
    </citation>
    <scope>NUCLEOTIDE SEQUENCE [LARGE SCALE GENOMIC DNA]</scope>
    <source>
        <strain evidence="12 13">HDW17A</strain>
    </source>
</reference>
<evidence type="ECO:0000256" key="4">
    <source>
        <dbReference type="ARBA" id="ARBA00022679"/>
    </source>
</evidence>
<dbReference type="PANTHER" id="PTHR11601:SF34">
    <property type="entry name" value="CYSTEINE DESULFURASE"/>
    <property type="match status" value="1"/>
</dbReference>
<dbReference type="PROSITE" id="PS00595">
    <property type="entry name" value="AA_TRANSFER_CLASS_5"/>
    <property type="match status" value="1"/>
</dbReference>
<evidence type="ECO:0000256" key="6">
    <source>
        <dbReference type="ARBA" id="ARBA00022898"/>
    </source>
</evidence>
<evidence type="ECO:0000256" key="3">
    <source>
        <dbReference type="ARBA" id="ARBA00012239"/>
    </source>
</evidence>
<dbReference type="InterPro" id="IPR020578">
    <property type="entry name" value="Aminotrans_V_PyrdxlP_BS"/>
</dbReference>
<dbReference type="PANTHER" id="PTHR11601">
    <property type="entry name" value="CYSTEINE DESULFURYLASE FAMILY MEMBER"/>
    <property type="match status" value="1"/>
</dbReference>
<name>A0A6G8AM90_9ENTE</name>
<accession>A0A6G8AM90</accession>
<dbReference type="Proteomes" id="UP000500890">
    <property type="component" value="Chromosome"/>
</dbReference>
<dbReference type="InterPro" id="IPR000192">
    <property type="entry name" value="Aminotrans_V_dom"/>
</dbReference>
<evidence type="ECO:0000256" key="5">
    <source>
        <dbReference type="ARBA" id="ARBA00022723"/>
    </source>
</evidence>
<protein>
    <recommendedName>
        <fullName evidence="3">cysteine desulfurase</fullName>
        <ecNumber evidence="3">2.8.1.7</ecNumber>
    </recommendedName>
</protein>
<evidence type="ECO:0000313" key="12">
    <source>
        <dbReference type="EMBL" id="QIL46178.1"/>
    </source>
</evidence>
<evidence type="ECO:0000256" key="10">
    <source>
        <dbReference type="RuleBase" id="RU004504"/>
    </source>
</evidence>
<dbReference type="EMBL" id="CP049886">
    <property type="protein sequence ID" value="QIL46178.1"/>
    <property type="molecule type" value="Genomic_DNA"/>
</dbReference>
<comment type="cofactor">
    <cofactor evidence="1 10">
        <name>pyridoxal 5'-phosphate</name>
        <dbReference type="ChEBI" id="CHEBI:597326"/>
    </cofactor>
</comment>
<dbReference type="GO" id="GO:0031071">
    <property type="term" value="F:cysteine desulfurase activity"/>
    <property type="evidence" value="ECO:0007669"/>
    <property type="project" value="UniProtKB-EC"/>
</dbReference>
<dbReference type="InterPro" id="IPR016454">
    <property type="entry name" value="Cysteine_dSase"/>
</dbReference>
<keyword evidence="6" id="KW-0663">Pyridoxal phosphate</keyword>
<comment type="similarity">
    <text evidence="2">Belongs to the class-V pyridoxal-phosphate-dependent aminotransferase family. NifS/IscS subfamily.</text>
</comment>
<dbReference type="InterPro" id="IPR015422">
    <property type="entry name" value="PyrdxlP-dep_Trfase_small"/>
</dbReference>
<dbReference type="InterPro" id="IPR015424">
    <property type="entry name" value="PyrdxlP-dep_Trfase"/>
</dbReference>
<keyword evidence="4" id="KW-0808">Transferase</keyword>
<evidence type="ECO:0000256" key="1">
    <source>
        <dbReference type="ARBA" id="ARBA00001933"/>
    </source>
</evidence>
<dbReference type="NCBIfam" id="NF002806">
    <property type="entry name" value="PRK02948.1"/>
    <property type="match status" value="1"/>
</dbReference>
<keyword evidence="13" id="KW-1185">Reference proteome</keyword>
<dbReference type="RefSeq" id="WP_166007395.1">
    <property type="nucleotide sequence ID" value="NZ_CP049886.1"/>
</dbReference>
<comment type="catalytic activity">
    <reaction evidence="9">
        <text>(sulfur carrier)-H + L-cysteine = (sulfur carrier)-SH + L-alanine</text>
        <dbReference type="Rhea" id="RHEA:43892"/>
        <dbReference type="Rhea" id="RHEA-COMP:14737"/>
        <dbReference type="Rhea" id="RHEA-COMP:14739"/>
        <dbReference type="ChEBI" id="CHEBI:29917"/>
        <dbReference type="ChEBI" id="CHEBI:35235"/>
        <dbReference type="ChEBI" id="CHEBI:57972"/>
        <dbReference type="ChEBI" id="CHEBI:64428"/>
        <dbReference type="EC" id="2.8.1.7"/>
    </reaction>
</comment>
<dbReference type="Pfam" id="PF00266">
    <property type="entry name" value="Aminotran_5"/>
    <property type="match status" value="1"/>
</dbReference>
<evidence type="ECO:0000256" key="9">
    <source>
        <dbReference type="ARBA" id="ARBA00050776"/>
    </source>
</evidence>
<keyword evidence="8" id="KW-0411">Iron-sulfur</keyword>
<evidence type="ECO:0000256" key="7">
    <source>
        <dbReference type="ARBA" id="ARBA00023004"/>
    </source>
</evidence>
<gene>
    <name evidence="12" type="ORF">G7081_03365</name>
</gene>